<dbReference type="Proteomes" id="UP000445000">
    <property type="component" value="Unassembled WGS sequence"/>
</dbReference>
<feature type="compositionally biased region" description="Basic and acidic residues" evidence="1">
    <location>
        <begin position="351"/>
        <end position="365"/>
    </location>
</feature>
<feature type="region of interest" description="Disordered" evidence="1">
    <location>
        <begin position="1"/>
        <end position="22"/>
    </location>
</feature>
<accession>A0A829YHX8</accession>
<sequence>MRPPAQLPLSGLPPAPPPRAPAIPEELQARYVRQGRHWYTTDGVLAFSVRNDRFTTPREDRDIVRDLVLAAERNGWTEVTVTGTERWRRRAWREATLVGLQVKGYDPTPRERQQVIRDIARQSALLTGAQAPRAVANSRDRISPDSVQPAPPSADPVAEKPNRGSRQTATERNISPRSQRRRLDTETMEGQLIKHGEAPYRFHSDQSPSYFATILTPDGERTFWGVGLKEAIERSESQVTIGDRVVLRRVGKTPVTVKLEEQAADGRLQQVSIETERVEWRVERPEWFVNRAQQARLLRDDQLAARRAAREDPELARAMLSLRAGELLAEQRLSDPKRRQQFIGEVAKRLERETERGRAAPEPRLRARASVRSGAAREADSRARDDLEPSR</sequence>
<proteinExistence type="predicted"/>
<evidence type="ECO:0000313" key="4">
    <source>
        <dbReference type="Proteomes" id="UP000445000"/>
    </source>
</evidence>
<name>A0A829YHX8_9GAMM</name>
<evidence type="ECO:0000313" key="3">
    <source>
        <dbReference type="EMBL" id="GFE82483.1"/>
    </source>
</evidence>
<dbReference type="Pfam" id="PF18821">
    <property type="entry name" value="LPD7"/>
    <property type="match status" value="1"/>
</dbReference>
<evidence type="ECO:0000256" key="1">
    <source>
        <dbReference type="SAM" id="MobiDB-lite"/>
    </source>
</evidence>
<keyword evidence="4" id="KW-1185">Reference proteome</keyword>
<dbReference type="EMBL" id="BLJN01000004">
    <property type="protein sequence ID" value="GFE82483.1"/>
    <property type="molecule type" value="Genomic_DNA"/>
</dbReference>
<dbReference type="AlphaFoldDB" id="A0A829YHX8"/>
<dbReference type="InterPro" id="IPR040677">
    <property type="entry name" value="LPD7"/>
</dbReference>
<protein>
    <recommendedName>
        <fullName evidence="2">Large polyvalent protein-associated domain-containing protein</fullName>
    </recommendedName>
</protein>
<feature type="domain" description="Large polyvalent protein-associated" evidence="2">
    <location>
        <begin position="26"/>
        <end position="117"/>
    </location>
</feature>
<organism evidence="3 4">
    <name type="scientific">Steroidobacter agaridevorans</name>
    <dbReference type="NCBI Taxonomy" id="2695856"/>
    <lineage>
        <taxon>Bacteria</taxon>
        <taxon>Pseudomonadati</taxon>
        <taxon>Pseudomonadota</taxon>
        <taxon>Gammaproteobacteria</taxon>
        <taxon>Steroidobacterales</taxon>
        <taxon>Steroidobacteraceae</taxon>
        <taxon>Steroidobacter</taxon>
    </lineage>
</organism>
<reference evidence="4" key="1">
    <citation type="submission" date="2020-01" db="EMBL/GenBank/DDBJ databases">
        <title>'Steroidobacter agaridevorans' sp. nov., agar-degrading bacteria isolated from rhizosphere soils.</title>
        <authorList>
            <person name="Ikenaga M."/>
            <person name="Kataoka M."/>
            <person name="Murouchi A."/>
            <person name="Katsuragi S."/>
            <person name="Sakai M."/>
        </authorList>
    </citation>
    <scope>NUCLEOTIDE SEQUENCE [LARGE SCALE GENOMIC DNA]</scope>
    <source>
        <strain evidence="4">YU21-B</strain>
    </source>
</reference>
<feature type="compositionally biased region" description="Basic and acidic residues" evidence="1">
    <location>
        <begin position="375"/>
        <end position="391"/>
    </location>
</feature>
<feature type="compositionally biased region" description="Polar residues" evidence="1">
    <location>
        <begin position="164"/>
        <end position="177"/>
    </location>
</feature>
<dbReference type="RefSeq" id="WP_209005475.1">
    <property type="nucleotide sequence ID" value="NZ_BLJN01000004.1"/>
</dbReference>
<feature type="compositionally biased region" description="Pro residues" evidence="1">
    <location>
        <begin position="1"/>
        <end position="21"/>
    </location>
</feature>
<comment type="caution">
    <text evidence="3">The sequence shown here is derived from an EMBL/GenBank/DDBJ whole genome shotgun (WGS) entry which is preliminary data.</text>
</comment>
<feature type="region of interest" description="Disordered" evidence="1">
    <location>
        <begin position="351"/>
        <end position="391"/>
    </location>
</feature>
<evidence type="ECO:0000259" key="2">
    <source>
        <dbReference type="Pfam" id="PF18821"/>
    </source>
</evidence>
<gene>
    <name evidence="3" type="ORF">GCM10011487_44830</name>
</gene>
<feature type="region of interest" description="Disordered" evidence="1">
    <location>
        <begin position="128"/>
        <end position="186"/>
    </location>
</feature>